<sequence length="91" mass="10550">MEQSEFLSYLSNELDLYYQIPSTYSQVKYEKKQYINGLMKASRFFGVSFENIQEVINRESKGQIAALAASGRTDELYEIPAFIRENKAIHV</sequence>
<accession>A0ABQ6E2N4</accession>
<dbReference type="Proteomes" id="UP001157353">
    <property type="component" value="Unassembled WGS sequence"/>
</dbReference>
<evidence type="ECO:0008006" key="3">
    <source>
        <dbReference type="Google" id="ProtNLM"/>
    </source>
</evidence>
<dbReference type="RefSeq" id="WP_284204572.1">
    <property type="nucleotide sequence ID" value="NZ_BSPQ01000013.1"/>
</dbReference>
<keyword evidence="2" id="KW-1185">Reference proteome</keyword>
<name>A0ABQ6E2N4_9GAMM</name>
<dbReference type="EMBL" id="BSPQ01000013">
    <property type="protein sequence ID" value="GLS91460.1"/>
    <property type="molecule type" value="Genomic_DNA"/>
</dbReference>
<evidence type="ECO:0000313" key="2">
    <source>
        <dbReference type="Proteomes" id="UP001157353"/>
    </source>
</evidence>
<gene>
    <name evidence="1" type="ORF">GCM10007916_25290</name>
</gene>
<evidence type="ECO:0000313" key="1">
    <source>
        <dbReference type="EMBL" id="GLS91460.1"/>
    </source>
</evidence>
<reference evidence="2" key="1">
    <citation type="journal article" date="2019" name="Int. J. Syst. Evol. Microbiol.">
        <title>The Global Catalogue of Microorganisms (GCM) 10K type strain sequencing project: providing services to taxonomists for standard genome sequencing and annotation.</title>
        <authorList>
            <consortium name="The Broad Institute Genomics Platform"/>
            <consortium name="The Broad Institute Genome Sequencing Center for Infectious Disease"/>
            <person name="Wu L."/>
            <person name="Ma J."/>
        </authorList>
    </citation>
    <scope>NUCLEOTIDE SEQUENCE [LARGE SCALE GENOMIC DNA]</scope>
    <source>
        <strain evidence="2">NBRC 103166</strain>
    </source>
</reference>
<organism evidence="1 2">
    <name type="scientific">Psychromonas marina</name>
    <dbReference type="NCBI Taxonomy" id="88364"/>
    <lineage>
        <taxon>Bacteria</taxon>
        <taxon>Pseudomonadati</taxon>
        <taxon>Pseudomonadota</taxon>
        <taxon>Gammaproteobacteria</taxon>
        <taxon>Alteromonadales</taxon>
        <taxon>Psychromonadaceae</taxon>
        <taxon>Psychromonas</taxon>
    </lineage>
</organism>
<protein>
    <recommendedName>
        <fullName evidence="3">XRE family transcriptional regulator</fullName>
    </recommendedName>
</protein>
<comment type="caution">
    <text evidence="1">The sequence shown here is derived from an EMBL/GenBank/DDBJ whole genome shotgun (WGS) entry which is preliminary data.</text>
</comment>
<proteinExistence type="predicted"/>